<dbReference type="PROSITE" id="PS00383">
    <property type="entry name" value="TYR_PHOSPHATASE_1"/>
    <property type="match status" value="1"/>
</dbReference>
<sequence length="222" mass="23580">MAETGEASLMHLGRRRRGPNAGRLLADSFDDDGRGAPATPGKDDGDSDDDVVEISAVSPKAAGRGAPGPGRIVDCRPVLNAKANAAMGKGHEVMSRLGARSPRRSSSWTSRTSTACRSRSACAREALGAPDEGDGVYRAVHDSRWLNHVSLLLRGAVAVADHSAGGDPVLVHCSDGWDRTAQVCGLAQFLLDPYCRTIDGFGVLVEKDWCAFGHMFRERGVR</sequence>
<dbReference type="Proteomes" id="UP001363151">
    <property type="component" value="Unassembled WGS sequence"/>
</dbReference>
<evidence type="ECO:0000313" key="4">
    <source>
        <dbReference type="Proteomes" id="UP001363151"/>
    </source>
</evidence>
<evidence type="ECO:0000256" key="1">
    <source>
        <dbReference type="SAM" id="MobiDB-lite"/>
    </source>
</evidence>
<evidence type="ECO:0000313" key="3">
    <source>
        <dbReference type="EMBL" id="KAK7234599.1"/>
    </source>
</evidence>
<protein>
    <submittedName>
        <fullName evidence="3">Phosphatidylinositol-3,5-bisphosphate 3-phosphatase</fullName>
    </submittedName>
</protein>
<accession>A0ABR1FNX2</accession>
<dbReference type="InterPro" id="IPR030564">
    <property type="entry name" value="Myotubularin"/>
</dbReference>
<dbReference type="Pfam" id="PF06602">
    <property type="entry name" value="Myotub-related"/>
    <property type="match status" value="1"/>
</dbReference>
<proteinExistence type="predicted"/>
<comment type="caution">
    <text evidence="3">The sequence shown here is derived from an EMBL/GenBank/DDBJ whole genome shotgun (WGS) entry which is preliminary data.</text>
</comment>
<feature type="domain" description="Myotubularin phosphatase" evidence="2">
    <location>
        <begin position="1"/>
        <end position="222"/>
    </location>
</feature>
<dbReference type="PANTHER" id="PTHR10807">
    <property type="entry name" value="MYOTUBULARIN-RELATED"/>
    <property type="match status" value="1"/>
</dbReference>
<keyword evidence="4" id="KW-1185">Reference proteome</keyword>
<dbReference type="InterPro" id="IPR010569">
    <property type="entry name" value="Myotubularin-like_Pase_dom"/>
</dbReference>
<evidence type="ECO:0000259" key="2">
    <source>
        <dbReference type="PROSITE" id="PS51339"/>
    </source>
</evidence>
<dbReference type="PROSITE" id="PS51339">
    <property type="entry name" value="PPASE_MYOTUBULARIN"/>
    <property type="match status" value="1"/>
</dbReference>
<feature type="region of interest" description="Disordered" evidence="1">
    <location>
        <begin position="1"/>
        <end position="51"/>
    </location>
</feature>
<gene>
    <name evidence="3" type="ORF">SO694_00193014</name>
</gene>
<name>A0ABR1FNX2_AURAN</name>
<dbReference type="InterPro" id="IPR016130">
    <property type="entry name" value="Tyr_Pase_AS"/>
</dbReference>
<dbReference type="SUPFAM" id="SSF52799">
    <property type="entry name" value="(Phosphotyrosine protein) phosphatases II"/>
    <property type="match status" value="1"/>
</dbReference>
<reference evidence="3 4" key="1">
    <citation type="submission" date="2024-03" db="EMBL/GenBank/DDBJ databases">
        <title>Aureococcus anophagefferens CCMP1851 and Kratosvirus quantuckense: Draft genome of a second virus-susceptible host strain in the model system.</title>
        <authorList>
            <person name="Chase E."/>
            <person name="Truchon A.R."/>
            <person name="Schepens W."/>
            <person name="Wilhelm S.W."/>
        </authorList>
    </citation>
    <scope>NUCLEOTIDE SEQUENCE [LARGE SCALE GENOMIC DNA]</scope>
    <source>
        <strain evidence="3 4">CCMP1851</strain>
    </source>
</reference>
<dbReference type="PANTHER" id="PTHR10807:SF128">
    <property type="entry name" value="PHOSPHATIDYLINOSITOL-3,5-BISPHOSPHATE 3-PHOSPHATASE"/>
    <property type="match status" value="1"/>
</dbReference>
<dbReference type="EMBL" id="JBBJCI010000318">
    <property type="protein sequence ID" value="KAK7234599.1"/>
    <property type="molecule type" value="Genomic_DNA"/>
</dbReference>
<organism evidence="3 4">
    <name type="scientific">Aureococcus anophagefferens</name>
    <name type="common">Harmful bloom alga</name>
    <dbReference type="NCBI Taxonomy" id="44056"/>
    <lineage>
        <taxon>Eukaryota</taxon>
        <taxon>Sar</taxon>
        <taxon>Stramenopiles</taxon>
        <taxon>Ochrophyta</taxon>
        <taxon>Pelagophyceae</taxon>
        <taxon>Pelagomonadales</taxon>
        <taxon>Pelagomonadaceae</taxon>
        <taxon>Aureococcus</taxon>
    </lineage>
</organism>
<dbReference type="InterPro" id="IPR029021">
    <property type="entry name" value="Prot-tyrosine_phosphatase-like"/>
</dbReference>